<dbReference type="PANTHER" id="PTHR12110:SF21">
    <property type="entry name" value="XYLOSE ISOMERASE-LIKE TIM BARREL DOMAIN-CONTAINING PROTEIN"/>
    <property type="match status" value="1"/>
</dbReference>
<dbReference type="Pfam" id="PF01261">
    <property type="entry name" value="AP_endonuc_2"/>
    <property type="match status" value="1"/>
</dbReference>
<proteinExistence type="predicted"/>
<dbReference type="InterPro" id="IPR013022">
    <property type="entry name" value="Xyl_isomerase-like_TIM-brl"/>
</dbReference>
<dbReference type="GO" id="GO:0016853">
    <property type="term" value="F:isomerase activity"/>
    <property type="evidence" value="ECO:0007669"/>
    <property type="project" value="UniProtKB-KW"/>
</dbReference>
<evidence type="ECO:0000259" key="1">
    <source>
        <dbReference type="Pfam" id="PF01261"/>
    </source>
</evidence>
<comment type="caution">
    <text evidence="2">The sequence shown here is derived from an EMBL/GenBank/DDBJ whole genome shotgun (WGS) entry which is preliminary data.</text>
</comment>
<dbReference type="OrthoDB" id="2063291at2"/>
<reference evidence="2 3" key="1">
    <citation type="submission" date="2019-02" db="EMBL/GenBank/DDBJ databases">
        <title>Genomic Encyclopedia of Type Strains, Phase IV (KMG-IV): sequencing the most valuable type-strain genomes for metagenomic binning, comparative biology and taxonomic classification.</title>
        <authorList>
            <person name="Goeker M."/>
        </authorList>
    </citation>
    <scope>NUCLEOTIDE SEQUENCE [LARGE SCALE GENOMIC DNA]</scope>
    <source>
        <strain evidence="2 3">DSM 29486</strain>
    </source>
</reference>
<keyword evidence="3" id="KW-1185">Reference proteome</keyword>
<dbReference type="InterPro" id="IPR036237">
    <property type="entry name" value="Xyl_isomerase-like_sf"/>
</dbReference>
<dbReference type="InterPro" id="IPR050312">
    <property type="entry name" value="IolE/XylAMocC-like"/>
</dbReference>
<organism evidence="2 3">
    <name type="scientific">Cuneatibacter caecimuris</name>
    <dbReference type="NCBI Taxonomy" id="1796618"/>
    <lineage>
        <taxon>Bacteria</taxon>
        <taxon>Bacillati</taxon>
        <taxon>Bacillota</taxon>
        <taxon>Clostridia</taxon>
        <taxon>Lachnospirales</taxon>
        <taxon>Lachnospiraceae</taxon>
        <taxon>Cuneatibacter</taxon>
    </lineage>
</organism>
<accession>A0A4Q7PLA2</accession>
<keyword evidence="2" id="KW-0413">Isomerase</keyword>
<name>A0A4Q7PLA2_9FIRM</name>
<dbReference type="SUPFAM" id="SSF51658">
    <property type="entry name" value="Xylose isomerase-like"/>
    <property type="match status" value="1"/>
</dbReference>
<gene>
    <name evidence="2" type="ORF">EV209_1975</name>
</gene>
<dbReference type="RefSeq" id="WP_130435252.1">
    <property type="nucleotide sequence ID" value="NZ_SGXF01000003.1"/>
</dbReference>
<evidence type="ECO:0000313" key="3">
    <source>
        <dbReference type="Proteomes" id="UP000292927"/>
    </source>
</evidence>
<feature type="domain" description="Xylose isomerase-like TIM barrel" evidence="1">
    <location>
        <begin position="21"/>
        <end position="261"/>
    </location>
</feature>
<evidence type="ECO:0000313" key="2">
    <source>
        <dbReference type="EMBL" id="RZT00651.1"/>
    </source>
</evidence>
<protein>
    <submittedName>
        <fullName evidence="2">Sugar phosphate isomerase/epimerase</fullName>
    </submittedName>
</protein>
<dbReference type="PANTHER" id="PTHR12110">
    <property type="entry name" value="HYDROXYPYRUVATE ISOMERASE"/>
    <property type="match status" value="1"/>
</dbReference>
<dbReference type="Proteomes" id="UP000292927">
    <property type="component" value="Unassembled WGS sequence"/>
</dbReference>
<sequence>MNLGIRAHDVKPLPFEELVKEIHEEGFGCCHLALYRAVRDFPVDTAAMTPGLAMYMKKVFEKNQVDVAILGCYKNLANPDPAQLAEITESYKAHIRFASLLGCGMVGTETGAVNTEYRYEPANGSEEALQIFIENLKPVVEYAEKLGVIFAIEPVWSHIVCNGERCRRVLDAVNSPNLQVIFDPVNQLNAENCEGHEDLIKEAFSLYGKEIAAIHAKDYRIGPDGQFESVASGFGQLNYSLLMHYVKKMKPHIHVTLEDSVPENALAARDYVLKKYEEA</sequence>
<dbReference type="AlphaFoldDB" id="A0A4Q7PLA2"/>
<dbReference type="Gene3D" id="3.20.20.150">
    <property type="entry name" value="Divalent-metal-dependent TIM barrel enzymes"/>
    <property type="match status" value="1"/>
</dbReference>
<dbReference type="EMBL" id="SGXF01000003">
    <property type="protein sequence ID" value="RZT00651.1"/>
    <property type="molecule type" value="Genomic_DNA"/>
</dbReference>